<feature type="compositionally biased region" description="Polar residues" evidence="1">
    <location>
        <begin position="114"/>
        <end position="123"/>
    </location>
</feature>
<sequence>MTFKEMMMDLRRIMLCCSTDKKKHSLEISSLTDFRREVLEIPGLSKEELALLREKPTPDALPLSLTSHPPTRPASTRPSASVPPSNPHSSAASSANSLANSSNASPASSRTPSTTLLNSASTNLPTTLPTPPLQKHTDNNPPTSAHSRMKGFLERTRRLSEAVSTHSRHSTGGYSHAGYDHLPTGSLGEDGREGVSLLNLDFKDTGFGMGMELDSPVSGKSVHLDAAEGFEVQDVVGGATAAVPFDKPVATDIKLGADTASSARVGKDIQAGVEAKKRRDAIIAKAIEEAGEVQSDTSEDEVDDVVLGTAEYRPLVRA</sequence>
<organism evidence="2 3">
    <name type="scientific">Lophiostoma macrostomum CBS 122681</name>
    <dbReference type="NCBI Taxonomy" id="1314788"/>
    <lineage>
        <taxon>Eukaryota</taxon>
        <taxon>Fungi</taxon>
        <taxon>Dikarya</taxon>
        <taxon>Ascomycota</taxon>
        <taxon>Pezizomycotina</taxon>
        <taxon>Dothideomycetes</taxon>
        <taxon>Pleosporomycetidae</taxon>
        <taxon>Pleosporales</taxon>
        <taxon>Lophiostomataceae</taxon>
        <taxon>Lophiostoma</taxon>
    </lineage>
</organism>
<name>A0A6A6T8J2_9PLEO</name>
<accession>A0A6A6T8J2</accession>
<evidence type="ECO:0000313" key="3">
    <source>
        <dbReference type="Proteomes" id="UP000799324"/>
    </source>
</evidence>
<feature type="compositionally biased region" description="Polar residues" evidence="1">
    <location>
        <begin position="64"/>
        <end position="77"/>
    </location>
</feature>
<protein>
    <submittedName>
        <fullName evidence="2">Uncharacterized protein</fullName>
    </submittedName>
</protein>
<proteinExistence type="predicted"/>
<keyword evidence="3" id="KW-1185">Reference proteome</keyword>
<feature type="compositionally biased region" description="Polar residues" evidence="1">
    <location>
        <begin position="162"/>
        <end position="173"/>
    </location>
</feature>
<feature type="compositionally biased region" description="Low complexity" evidence="1">
    <location>
        <begin position="78"/>
        <end position="113"/>
    </location>
</feature>
<evidence type="ECO:0000256" key="1">
    <source>
        <dbReference type="SAM" id="MobiDB-lite"/>
    </source>
</evidence>
<dbReference type="AlphaFoldDB" id="A0A6A6T8J2"/>
<dbReference type="OrthoDB" id="5226159at2759"/>
<gene>
    <name evidence="2" type="ORF">K491DRAFT_746917</name>
</gene>
<evidence type="ECO:0000313" key="2">
    <source>
        <dbReference type="EMBL" id="KAF2655551.1"/>
    </source>
</evidence>
<reference evidence="2" key="1">
    <citation type="journal article" date="2020" name="Stud. Mycol.">
        <title>101 Dothideomycetes genomes: a test case for predicting lifestyles and emergence of pathogens.</title>
        <authorList>
            <person name="Haridas S."/>
            <person name="Albert R."/>
            <person name="Binder M."/>
            <person name="Bloem J."/>
            <person name="Labutti K."/>
            <person name="Salamov A."/>
            <person name="Andreopoulos B."/>
            <person name="Baker S."/>
            <person name="Barry K."/>
            <person name="Bills G."/>
            <person name="Bluhm B."/>
            <person name="Cannon C."/>
            <person name="Castanera R."/>
            <person name="Culley D."/>
            <person name="Daum C."/>
            <person name="Ezra D."/>
            <person name="Gonzalez J."/>
            <person name="Henrissat B."/>
            <person name="Kuo A."/>
            <person name="Liang C."/>
            <person name="Lipzen A."/>
            <person name="Lutzoni F."/>
            <person name="Magnuson J."/>
            <person name="Mondo S."/>
            <person name="Nolan M."/>
            <person name="Ohm R."/>
            <person name="Pangilinan J."/>
            <person name="Park H.-J."/>
            <person name="Ramirez L."/>
            <person name="Alfaro M."/>
            <person name="Sun H."/>
            <person name="Tritt A."/>
            <person name="Yoshinaga Y."/>
            <person name="Zwiers L.-H."/>
            <person name="Turgeon B."/>
            <person name="Goodwin S."/>
            <person name="Spatafora J."/>
            <person name="Crous P."/>
            <person name="Grigoriev I."/>
        </authorList>
    </citation>
    <scope>NUCLEOTIDE SEQUENCE</scope>
    <source>
        <strain evidence="2">CBS 122681</strain>
    </source>
</reference>
<feature type="region of interest" description="Disordered" evidence="1">
    <location>
        <begin position="56"/>
        <end position="179"/>
    </location>
</feature>
<feature type="compositionally biased region" description="Basic and acidic residues" evidence="1">
    <location>
        <begin position="151"/>
        <end position="160"/>
    </location>
</feature>
<dbReference type="EMBL" id="MU004347">
    <property type="protein sequence ID" value="KAF2655551.1"/>
    <property type="molecule type" value="Genomic_DNA"/>
</dbReference>
<dbReference type="Proteomes" id="UP000799324">
    <property type="component" value="Unassembled WGS sequence"/>
</dbReference>